<dbReference type="NCBIfam" id="TIGR01725">
    <property type="entry name" value="phge_HK97_gp10"/>
    <property type="match status" value="1"/>
</dbReference>
<dbReference type="Pfam" id="PF04883">
    <property type="entry name" value="HK97-gp10_like"/>
    <property type="match status" value="1"/>
</dbReference>
<protein>
    <submittedName>
        <fullName evidence="1">HK97 gp10 family phage protein</fullName>
    </submittedName>
</protein>
<accession>A0A4Z0P3H4</accession>
<evidence type="ECO:0000313" key="1">
    <source>
        <dbReference type="EMBL" id="TGE05560.1"/>
    </source>
</evidence>
<proteinExistence type="predicted"/>
<dbReference type="EMBL" id="SRLA01000004">
    <property type="protein sequence ID" value="TGE05560.1"/>
    <property type="molecule type" value="Genomic_DNA"/>
</dbReference>
<organism evidence="1 2">
    <name type="scientific">Hymenobacter fodinae</name>
    <dbReference type="NCBI Taxonomy" id="2510796"/>
    <lineage>
        <taxon>Bacteria</taxon>
        <taxon>Pseudomonadati</taxon>
        <taxon>Bacteroidota</taxon>
        <taxon>Cytophagia</taxon>
        <taxon>Cytophagales</taxon>
        <taxon>Hymenobacteraceae</taxon>
        <taxon>Hymenobacter</taxon>
    </lineage>
</organism>
<sequence length="118" mass="13061">MVSIKINNGQAASLIDKLNALRFGAKARVETVLDETALLVESTAKELTPVDTGRLRASIHADKPGPLQRTVGSDVEYAIWVELGARGRPGTGFLFRAFELNRPRFIEKLKEAIRFKLL</sequence>
<dbReference type="AlphaFoldDB" id="A0A4Z0P3H4"/>
<dbReference type="OrthoDB" id="886754at2"/>
<dbReference type="InterPro" id="IPR010064">
    <property type="entry name" value="HK97-gp10_tail"/>
</dbReference>
<name>A0A4Z0P3H4_9BACT</name>
<reference evidence="1 2" key="1">
    <citation type="submission" date="2019-04" db="EMBL/GenBank/DDBJ databases">
        <authorList>
            <person name="Feng G."/>
            <person name="Zhang J."/>
            <person name="Zhu H."/>
        </authorList>
    </citation>
    <scope>NUCLEOTIDE SEQUENCE [LARGE SCALE GENOMIC DNA]</scope>
    <source>
        <strain evidence="1 2">92R-1</strain>
    </source>
</reference>
<gene>
    <name evidence="1" type="ORF">EU556_19870</name>
</gene>
<evidence type="ECO:0000313" key="2">
    <source>
        <dbReference type="Proteomes" id="UP000298337"/>
    </source>
</evidence>
<keyword evidence="2" id="KW-1185">Reference proteome</keyword>
<comment type="caution">
    <text evidence="1">The sequence shown here is derived from an EMBL/GenBank/DDBJ whole genome shotgun (WGS) entry which is preliminary data.</text>
</comment>
<dbReference type="Proteomes" id="UP000298337">
    <property type="component" value="Unassembled WGS sequence"/>
</dbReference>